<protein>
    <submittedName>
        <fullName evidence="1">Uncharacterized protein</fullName>
    </submittedName>
</protein>
<keyword evidence="2" id="KW-1185">Reference proteome</keyword>
<name>A0A397S937_9GLOM</name>
<proteinExistence type="predicted"/>
<dbReference type="Proteomes" id="UP000265703">
    <property type="component" value="Unassembled WGS sequence"/>
</dbReference>
<reference evidence="1 2" key="1">
    <citation type="submission" date="2018-06" db="EMBL/GenBank/DDBJ databases">
        <title>Comparative genomics reveals the genomic features of Rhizophagus irregularis, R. cerebriforme, R. diaphanum and Gigaspora rosea, and their symbiotic lifestyle signature.</title>
        <authorList>
            <person name="Morin E."/>
            <person name="San Clemente H."/>
            <person name="Chen E.C.H."/>
            <person name="De La Providencia I."/>
            <person name="Hainaut M."/>
            <person name="Kuo A."/>
            <person name="Kohler A."/>
            <person name="Murat C."/>
            <person name="Tang N."/>
            <person name="Roy S."/>
            <person name="Loubradou J."/>
            <person name="Henrissat B."/>
            <person name="Grigoriev I.V."/>
            <person name="Corradi N."/>
            <person name="Roux C."/>
            <person name="Martin F.M."/>
        </authorList>
    </citation>
    <scope>NUCLEOTIDE SEQUENCE [LARGE SCALE GENOMIC DNA]</scope>
    <source>
        <strain evidence="1 2">DAOM 227022</strain>
    </source>
</reference>
<dbReference type="EMBL" id="QKYT01000624">
    <property type="protein sequence ID" value="RIA82853.1"/>
    <property type="molecule type" value="Genomic_DNA"/>
</dbReference>
<gene>
    <name evidence="1" type="ORF">C1645_834717</name>
</gene>
<sequence>MVKTNYYSGLNPVVVQTLNNLQYRYSGETPEMWCSHVRYPFKKLLEYNPKYFSKNGFIQMIERSYKDGKFKAGRRSFHIYCTNTKKRGSVSSLSSDEIEEIYLAYSVMYSKGLAHYSYDYSHEGRRRIVNRLINSAKVIQQTWKAFKLRPETWAKQVWNMVRNDGTPDEKKFLGITPRKIRVPDDRYIDYIWDPSYLLAGINYGDRIQAKDMPAHYQNLPILYDHYTSQSWAERKREQLWERLNNVVYYNRFFRFE</sequence>
<dbReference type="OrthoDB" id="2352100at2759"/>
<comment type="caution">
    <text evidence="1">The sequence shown here is derived from an EMBL/GenBank/DDBJ whole genome shotgun (WGS) entry which is preliminary data.</text>
</comment>
<dbReference type="AlphaFoldDB" id="A0A397S937"/>
<organism evidence="1 2">
    <name type="scientific">Glomus cerebriforme</name>
    <dbReference type="NCBI Taxonomy" id="658196"/>
    <lineage>
        <taxon>Eukaryota</taxon>
        <taxon>Fungi</taxon>
        <taxon>Fungi incertae sedis</taxon>
        <taxon>Mucoromycota</taxon>
        <taxon>Glomeromycotina</taxon>
        <taxon>Glomeromycetes</taxon>
        <taxon>Glomerales</taxon>
        <taxon>Glomeraceae</taxon>
        <taxon>Glomus</taxon>
    </lineage>
</organism>
<evidence type="ECO:0000313" key="2">
    <source>
        <dbReference type="Proteomes" id="UP000265703"/>
    </source>
</evidence>
<accession>A0A397S937</accession>
<evidence type="ECO:0000313" key="1">
    <source>
        <dbReference type="EMBL" id="RIA82853.1"/>
    </source>
</evidence>